<evidence type="ECO:0000256" key="2">
    <source>
        <dbReference type="ARBA" id="ARBA00025794"/>
    </source>
</evidence>
<dbReference type="Pfam" id="PF25555">
    <property type="entry name" value="RAB3A-like_C"/>
    <property type="match status" value="1"/>
</dbReference>
<comment type="caution">
    <text evidence="3">The sequence shown here is derived from an EMBL/GenBank/DDBJ whole genome shotgun (WGS) entry which is preliminary data.</text>
</comment>
<evidence type="ECO:0000313" key="4">
    <source>
        <dbReference type="Proteomes" id="UP001176940"/>
    </source>
</evidence>
<comment type="similarity">
    <text evidence="2">Belongs to the SEC2 family.</text>
</comment>
<keyword evidence="4" id="KW-1185">Reference proteome</keyword>
<accession>A0ABN9L3N9</accession>
<dbReference type="PANTHER" id="PTHR14430">
    <property type="entry name" value="RABIN3-RELATED"/>
    <property type="match status" value="1"/>
</dbReference>
<proteinExistence type="inferred from homology"/>
<dbReference type="InterPro" id="IPR040351">
    <property type="entry name" value="RAB3IL/RAB3IP/Sec2"/>
</dbReference>
<name>A0ABN9L3N9_9NEOB</name>
<sequence>MDRSLYAAYAAWGWASTGMGDWPGIGGLEESSMSCSKSALAPAFLRVYDVDQRSDFPIAAQPINSTPRRAHGINTTHCPYESLPSSCTSLVSSFSRQSKSWNLRVKSIWGKWLCGASYGAITLVQHYKGQVAVGASYGAITLVQHYKGQVRLFLKVLKTHYTEAMAASWAEKADDSINHIYKMAMWSPPSTLYKLYRLAAAVLEAVENNTLSIEPAGLQPVRFVKASAVECGGPKKCALSGQTKSCKHRIKLGDSSNYYYISPCCRYRITSVCNFFTYIRYIHQGLVKQQDGDSERGDTKYVYI</sequence>
<dbReference type="PANTHER" id="PTHR14430:SF2">
    <property type="entry name" value="RAB-3A-INTERACTING PROTEIN"/>
    <property type="match status" value="1"/>
</dbReference>
<dbReference type="EMBL" id="CAUEEQ010008474">
    <property type="protein sequence ID" value="CAJ0932416.1"/>
    <property type="molecule type" value="Genomic_DNA"/>
</dbReference>
<evidence type="ECO:0000256" key="1">
    <source>
        <dbReference type="ARBA" id="ARBA00023054"/>
    </source>
</evidence>
<dbReference type="Proteomes" id="UP001176940">
    <property type="component" value="Unassembled WGS sequence"/>
</dbReference>
<gene>
    <name evidence="3" type="ORF">RIMI_LOCUS5064627</name>
</gene>
<evidence type="ECO:0000313" key="3">
    <source>
        <dbReference type="EMBL" id="CAJ0932416.1"/>
    </source>
</evidence>
<keyword evidence="1" id="KW-0175">Coiled coil</keyword>
<protein>
    <submittedName>
        <fullName evidence="3">Uncharacterized protein</fullName>
    </submittedName>
</protein>
<reference evidence="3" key="1">
    <citation type="submission" date="2023-07" db="EMBL/GenBank/DDBJ databases">
        <authorList>
            <person name="Stuckert A."/>
        </authorList>
    </citation>
    <scope>NUCLEOTIDE SEQUENCE</scope>
</reference>
<organism evidence="3 4">
    <name type="scientific">Ranitomeya imitator</name>
    <name type="common">mimic poison frog</name>
    <dbReference type="NCBI Taxonomy" id="111125"/>
    <lineage>
        <taxon>Eukaryota</taxon>
        <taxon>Metazoa</taxon>
        <taxon>Chordata</taxon>
        <taxon>Craniata</taxon>
        <taxon>Vertebrata</taxon>
        <taxon>Euteleostomi</taxon>
        <taxon>Amphibia</taxon>
        <taxon>Batrachia</taxon>
        <taxon>Anura</taxon>
        <taxon>Neobatrachia</taxon>
        <taxon>Hyloidea</taxon>
        <taxon>Dendrobatidae</taxon>
        <taxon>Dendrobatinae</taxon>
        <taxon>Ranitomeya</taxon>
    </lineage>
</organism>